<evidence type="ECO:0000259" key="5">
    <source>
        <dbReference type="PROSITE" id="PS50865"/>
    </source>
</evidence>
<dbReference type="InParanoid" id="A0A1B7MZP9"/>
<organism evidence="6 7">
    <name type="scientific">Rhizopogon vinicolor AM-OR11-026</name>
    <dbReference type="NCBI Taxonomy" id="1314800"/>
    <lineage>
        <taxon>Eukaryota</taxon>
        <taxon>Fungi</taxon>
        <taxon>Dikarya</taxon>
        <taxon>Basidiomycota</taxon>
        <taxon>Agaricomycotina</taxon>
        <taxon>Agaricomycetes</taxon>
        <taxon>Agaricomycetidae</taxon>
        <taxon>Boletales</taxon>
        <taxon>Suillineae</taxon>
        <taxon>Rhizopogonaceae</taxon>
        <taxon>Rhizopogon</taxon>
    </lineage>
</organism>
<gene>
    <name evidence="6" type="ORF">K503DRAFT_856970</name>
</gene>
<evidence type="ECO:0000313" key="7">
    <source>
        <dbReference type="Proteomes" id="UP000092154"/>
    </source>
</evidence>
<dbReference type="AlphaFoldDB" id="A0A1B7MZP9"/>
<evidence type="ECO:0000256" key="2">
    <source>
        <dbReference type="ARBA" id="ARBA00022771"/>
    </source>
</evidence>
<evidence type="ECO:0000256" key="4">
    <source>
        <dbReference type="PROSITE-ProRule" id="PRU00134"/>
    </source>
</evidence>
<dbReference type="Gene3D" id="6.10.140.2220">
    <property type="match status" value="1"/>
</dbReference>
<dbReference type="SUPFAM" id="SSF144232">
    <property type="entry name" value="HIT/MYND zinc finger-like"/>
    <property type="match status" value="1"/>
</dbReference>
<dbReference type="Proteomes" id="UP000092154">
    <property type="component" value="Unassembled WGS sequence"/>
</dbReference>
<sequence>MKCSKCKGVWYCSKECQKKHWPIHKSGCHEVERSSGALKLIQIFSANPTLMGHLKVGIVLDSALLENPRVGFDMPFLARVDIAIEPSEILDFIGLYLNNRLAGEKLRGMVQVNALSVWNPSTHAPLTPMRQRLWREARAKYNAKGFARDPVGLIEFINCAENSATAELHIPSFILDAAKKREPFLCASALTPSTQFEKPMNAATCIEYINLHIRADKQNQLLLHTEMTEQDKEIIRAAGRNEDTLPAVLLKSKMGREHLYTNIVKLPR</sequence>
<accession>A0A1B7MZP9</accession>
<dbReference type="Pfam" id="PF26632">
    <property type="entry name" value="DUF8205"/>
    <property type="match status" value="1"/>
</dbReference>
<dbReference type="Pfam" id="PF01753">
    <property type="entry name" value="zf-MYND"/>
    <property type="match status" value="1"/>
</dbReference>
<keyword evidence="3" id="KW-0862">Zinc</keyword>
<protein>
    <recommendedName>
        <fullName evidence="5">MYND-type domain-containing protein</fullName>
    </recommendedName>
</protein>
<dbReference type="PROSITE" id="PS50865">
    <property type="entry name" value="ZF_MYND_2"/>
    <property type="match status" value="1"/>
</dbReference>
<dbReference type="GO" id="GO:0008270">
    <property type="term" value="F:zinc ion binding"/>
    <property type="evidence" value="ECO:0007669"/>
    <property type="project" value="UniProtKB-KW"/>
</dbReference>
<keyword evidence="2 4" id="KW-0863">Zinc-finger</keyword>
<keyword evidence="1" id="KW-0479">Metal-binding</keyword>
<evidence type="ECO:0000256" key="1">
    <source>
        <dbReference type="ARBA" id="ARBA00022723"/>
    </source>
</evidence>
<evidence type="ECO:0000313" key="6">
    <source>
        <dbReference type="EMBL" id="OAX38041.1"/>
    </source>
</evidence>
<name>A0A1B7MZP9_9AGAM</name>
<proteinExistence type="predicted"/>
<keyword evidence="7" id="KW-1185">Reference proteome</keyword>
<dbReference type="OrthoDB" id="341421at2759"/>
<dbReference type="InterPro" id="IPR002893">
    <property type="entry name" value="Znf_MYND"/>
</dbReference>
<reference evidence="6 7" key="1">
    <citation type="submission" date="2016-06" db="EMBL/GenBank/DDBJ databases">
        <title>Comparative genomics of the ectomycorrhizal sister species Rhizopogon vinicolor and Rhizopogon vesiculosus (Basidiomycota: Boletales) reveals a divergence of the mating type B locus.</title>
        <authorList>
            <consortium name="DOE Joint Genome Institute"/>
            <person name="Mujic A.B."/>
            <person name="Kuo A."/>
            <person name="Tritt A."/>
            <person name="Lipzen A."/>
            <person name="Chen C."/>
            <person name="Johnson J."/>
            <person name="Sharma A."/>
            <person name="Barry K."/>
            <person name="Grigoriev I.V."/>
            <person name="Spatafora J.W."/>
        </authorList>
    </citation>
    <scope>NUCLEOTIDE SEQUENCE [LARGE SCALE GENOMIC DNA]</scope>
    <source>
        <strain evidence="6 7">AM-OR11-026</strain>
    </source>
</reference>
<dbReference type="EMBL" id="KV448316">
    <property type="protein sequence ID" value="OAX38041.1"/>
    <property type="molecule type" value="Genomic_DNA"/>
</dbReference>
<feature type="domain" description="MYND-type" evidence="5">
    <location>
        <begin position="1"/>
        <end position="28"/>
    </location>
</feature>
<dbReference type="InterPro" id="IPR058518">
    <property type="entry name" value="DUF8205"/>
</dbReference>
<dbReference type="STRING" id="1314800.A0A1B7MZP9"/>
<evidence type="ECO:0000256" key="3">
    <source>
        <dbReference type="ARBA" id="ARBA00022833"/>
    </source>
</evidence>